<reference evidence="8" key="1">
    <citation type="submission" date="2022-10" db="EMBL/GenBank/DDBJ databases">
        <title>Rhodococcus sp.75.</title>
        <authorList>
            <person name="Sun M."/>
        </authorList>
    </citation>
    <scope>NUCLEOTIDE SEQUENCE</scope>
    <source>
        <strain evidence="8">75</strain>
    </source>
</reference>
<evidence type="ECO:0000256" key="1">
    <source>
        <dbReference type="ARBA" id="ARBA00005206"/>
    </source>
</evidence>
<dbReference type="EC" id="1.4.1.1" evidence="3 5"/>
<evidence type="ECO:0000259" key="6">
    <source>
        <dbReference type="SMART" id="SM01002"/>
    </source>
</evidence>
<feature type="domain" description="Alanine dehydrogenase/pyridine nucleotide transhydrogenase NAD(H)-binding" evidence="6">
    <location>
        <begin position="149"/>
        <end position="297"/>
    </location>
</feature>
<evidence type="ECO:0000256" key="3">
    <source>
        <dbReference type="ARBA" id="ARBA00012897"/>
    </source>
</evidence>
<dbReference type="PIRSF" id="PIRSF000183">
    <property type="entry name" value="Alanine_dh"/>
    <property type="match status" value="1"/>
</dbReference>
<keyword evidence="9" id="KW-1185">Reference proteome</keyword>
<evidence type="ECO:0000256" key="4">
    <source>
        <dbReference type="ARBA" id="ARBA00023002"/>
    </source>
</evidence>
<dbReference type="RefSeq" id="WP_265384488.1">
    <property type="nucleotide sequence ID" value="NZ_CP110615.1"/>
</dbReference>
<evidence type="ECO:0000313" key="9">
    <source>
        <dbReference type="Proteomes" id="UP001164965"/>
    </source>
</evidence>
<dbReference type="SMART" id="SM01002">
    <property type="entry name" value="AlaDh_PNT_C"/>
    <property type="match status" value="1"/>
</dbReference>
<dbReference type="NCBIfam" id="TIGR00518">
    <property type="entry name" value="alaDH"/>
    <property type="match status" value="1"/>
</dbReference>
<dbReference type="Proteomes" id="UP001164965">
    <property type="component" value="Chromosome"/>
</dbReference>
<name>A0ABY6P3Z4_9NOCA</name>
<evidence type="ECO:0000313" key="8">
    <source>
        <dbReference type="EMBL" id="UZJ26384.1"/>
    </source>
</evidence>
<organism evidence="8 9">
    <name type="scientific">Rhodococcus antarcticus</name>
    <dbReference type="NCBI Taxonomy" id="2987751"/>
    <lineage>
        <taxon>Bacteria</taxon>
        <taxon>Bacillati</taxon>
        <taxon>Actinomycetota</taxon>
        <taxon>Actinomycetes</taxon>
        <taxon>Mycobacteriales</taxon>
        <taxon>Nocardiaceae</taxon>
        <taxon>Rhodococcus</taxon>
    </lineage>
</organism>
<dbReference type="Pfam" id="PF05222">
    <property type="entry name" value="AlaDh_PNT_N"/>
    <property type="match status" value="1"/>
</dbReference>
<dbReference type="EMBL" id="CP110615">
    <property type="protein sequence ID" value="UZJ26384.1"/>
    <property type="molecule type" value="Genomic_DNA"/>
</dbReference>
<evidence type="ECO:0000256" key="2">
    <source>
        <dbReference type="ARBA" id="ARBA00005689"/>
    </source>
</evidence>
<dbReference type="Gene3D" id="3.40.50.720">
    <property type="entry name" value="NAD(P)-binding Rossmann-like Domain"/>
    <property type="match status" value="2"/>
</dbReference>
<dbReference type="CDD" id="cd05305">
    <property type="entry name" value="L-AlaDH"/>
    <property type="match status" value="1"/>
</dbReference>
<protein>
    <recommendedName>
        <fullName evidence="3 5">Alanine dehydrogenase</fullName>
        <ecNumber evidence="3 5">1.4.1.1</ecNumber>
    </recommendedName>
</protein>
<keyword evidence="4 5" id="KW-0560">Oxidoreductase</keyword>
<dbReference type="SUPFAM" id="SSF52283">
    <property type="entry name" value="Formate/glycerate dehydrogenase catalytic domain-like"/>
    <property type="match status" value="1"/>
</dbReference>
<comment type="similarity">
    <text evidence="2 5">Belongs to the AlaDH/PNT family.</text>
</comment>
<sequence>MKIGVPTEVKPNEFRVALTAAGVRELRAHDHTVLVQRGAGVGSGITDEAYEAVGATLVDTADEVWGQADLLLKVKEPIEQEHGRMRADQVLFTYLHLAAGRACAEALLASGTTAIGYETVMLPDRSLPLLAPMSEVAGRMAPQAAARFLERYAGGRGVLMGGVPGVRPAQVTVLGAGVSGMNAATIAVGMGADVTVLDLNPARLREADRIFGNRIRTLASSTHEIETVLPESDVVIGAVLVPGAKAPMLVTDAMVATMRPGAVLVDIAVDQGGCFESTRATTHEDPVFTVHQALFYCVANMPGAVPVTSTAALTNVTLPYVLRLADQGWVEAAVGDPALAAGVNVVDGRLTCAGVSEAFPDLPSAALESVLR</sequence>
<dbReference type="InterPro" id="IPR007886">
    <property type="entry name" value="AlaDH/PNT_N"/>
</dbReference>
<dbReference type="GO" id="GO:0000286">
    <property type="term" value="F:alanine dehydrogenase activity"/>
    <property type="evidence" value="ECO:0007669"/>
    <property type="project" value="UniProtKB-EC"/>
</dbReference>
<feature type="domain" description="Alanine dehydrogenase/pyridine nucleotide transhydrogenase N-terminal" evidence="7">
    <location>
        <begin position="4"/>
        <end position="137"/>
    </location>
</feature>
<gene>
    <name evidence="8" type="primary">ald</name>
    <name evidence="8" type="ORF">RHODO2019_08295</name>
</gene>
<dbReference type="PANTHER" id="PTHR42795">
    <property type="entry name" value="ALANINE DEHYDROGENASE"/>
    <property type="match status" value="1"/>
</dbReference>
<dbReference type="InterPro" id="IPR036291">
    <property type="entry name" value="NAD(P)-bd_dom_sf"/>
</dbReference>
<dbReference type="PANTHER" id="PTHR42795:SF1">
    <property type="entry name" value="ALANINE DEHYDROGENASE"/>
    <property type="match status" value="1"/>
</dbReference>
<dbReference type="SMART" id="SM01003">
    <property type="entry name" value="AlaDh_PNT_N"/>
    <property type="match status" value="1"/>
</dbReference>
<dbReference type="SUPFAM" id="SSF51735">
    <property type="entry name" value="NAD(P)-binding Rossmann-fold domains"/>
    <property type="match status" value="1"/>
</dbReference>
<comment type="function">
    <text evidence="5">Catalyzes the reversible reductive amination of pyruvate to L-alanine.</text>
</comment>
<proteinExistence type="inferred from homology"/>
<comment type="catalytic activity">
    <reaction evidence="5">
        <text>L-alanine + NAD(+) + H2O = pyruvate + NH4(+) + NADH + H(+)</text>
        <dbReference type="Rhea" id="RHEA:18405"/>
        <dbReference type="ChEBI" id="CHEBI:15361"/>
        <dbReference type="ChEBI" id="CHEBI:15377"/>
        <dbReference type="ChEBI" id="CHEBI:15378"/>
        <dbReference type="ChEBI" id="CHEBI:28938"/>
        <dbReference type="ChEBI" id="CHEBI:57540"/>
        <dbReference type="ChEBI" id="CHEBI:57945"/>
        <dbReference type="ChEBI" id="CHEBI:57972"/>
        <dbReference type="EC" id="1.4.1.1"/>
    </reaction>
</comment>
<keyword evidence="5" id="KW-0520">NAD</keyword>
<accession>A0ABY6P3Z4</accession>
<evidence type="ECO:0000256" key="5">
    <source>
        <dbReference type="PIRNR" id="PIRNR000183"/>
    </source>
</evidence>
<dbReference type="InterPro" id="IPR008141">
    <property type="entry name" value="Ala_DH"/>
</dbReference>
<dbReference type="Pfam" id="PF01262">
    <property type="entry name" value="AlaDh_PNT_C"/>
    <property type="match status" value="1"/>
</dbReference>
<comment type="pathway">
    <text evidence="1 5">Amino-acid degradation; L-alanine degradation via dehydrogenase pathway; NH(3) and pyruvate from L-alanine: step 1/1.</text>
</comment>
<dbReference type="InterPro" id="IPR007698">
    <property type="entry name" value="AlaDH/PNT_NAD(H)-bd"/>
</dbReference>
<evidence type="ECO:0000259" key="7">
    <source>
        <dbReference type="SMART" id="SM01003"/>
    </source>
</evidence>